<dbReference type="PANTHER" id="PTHR17224">
    <property type="entry name" value="PEPTIDYL-TRNA HYDROLASE"/>
    <property type="match status" value="1"/>
</dbReference>
<protein>
    <recommendedName>
        <fullName evidence="6">Peptidyl-tRNA hydrolase</fullName>
        <ecNumber evidence="1">3.1.1.29</ecNumber>
    </recommendedName>
</protein>
<dbReference type="Gene3D" id="3.40.50.1470">
    <property type="entry name" value="Peptidyl-tRNA hydrolase"/>
    <property type="match status" value="1"/>
</dbReference>
<dbReference type="Proteomes" id="UP000199065">
    <property type="component" value="Unassembled WGS sequence"/>
</dbReference>
<dbReference type="AlphaFoldDB" id="A0A1I2RZI3"/>
<evidence type="ECO:0000256" key="6">
    <source>
        <dbReference type="ARBA" id="ARBA00050038"/>
    </source>
</evidence>
<dbReference type="NCBIfam" id="TIGR00447">
    <property type="entry name" value="pth"/>
    <property type="match status" value="1"/>
</dbReference>
<name>A0A1I2RZI3_9CORY</name>
<reference evidence="8 9" key="1">
    <citation type="submission" date="2016-10" db="EMBL/GenBank/DDBJ databases">
        <authorList>
            <person name="de Groot N.N."/>
        </authorList>
    </citation>
    <scope>NUCLEOTIDE SEQUENCE [LARGE SCALE GENOMIC DNA]</scope>
    <source>
        <strain>J11</strain>
        <strain evidence="9">PG 39</strain>
    </source>
</reference>
<dbReference type="PANTHER" id="PTHR17224:SF1">
    <property type="entry name" value="PEPTIDYL-TRNA HYDROLASE"/>
    <property type="match status" value="1"/>
</dbReference>
<dbReference type="PROSITE" id="PS01196">
    <property type="entry name" value="PEPT_TRNA_HYDROL_2"/>
    <property type="match status" value="1"/>
</dbReference>
<dbReference type="InterPro" id="IPR001328">
    <property type="entry name" value="Pept_tRNA_hydro"/>
</dbReference>
<evidence type="ECO:0000256" key="1">
    <source>
        <dbReference type="ARBA" id="ARBA00013260"/>
    </source>
</evidence>
<dbReference type="STRING" id="185761.SAMN05660282_00979"/>
<evidence type="ECO:0000256" key="2">
    <source>
        <dbReference type="ARBA" id="ARBA00022555"/>
    </source>
</evidence>
<dbReference type="CDD" id="cd00462">
    <property type="entry name" value="PTH"/>
    <property type="match status" value="1"/>
</dbReference>
<dbReference type="SUPFAM" id="SSF53178">
    <property type="entry name" value="Peptidyl-tRNA hydrolase-like"/>
    <property type="match status" value="1"/>
</dbReference>
<proteinExistence type="inferred from homology"/>
<evidence type="ECO:0000313" key="9">
    <source>
        <dbReference type="Proteomes" id="UP000199065"/>
    </source>
</evidence>
<organism evidence="8 9">
    <name type="scientific">Corynebacterium spheniscorum</name>
    <dbReference type="NCBI Taxonomy" id="185761"/>
    <lineage>
        <taxon>Bacteria</taxon>
        <taxon>Bacillati</taxon>
        <taxon>Actinomycetota</taxon>
        <taxon>Actinomycetes</taxon>
        <taxon>Mycobacteriales</taxon>
        <taxon>Corynebacteriaceae</taxon>
        <taxon>Corynebacterium</taxon>
    </lineage>
</organism>
<keyword evidence="9" id="KW-1185">Reference proteome</keyword>
<keyword evidence="3 8" id="KW-0378">Hydrolase</keyword>
<sequence>MAAKKTSSKNTPQRLADSTRPVLMVGLGNPGANYQGTRHNIGHEAVSELLSRAYPMPASLGTHKRTNTDIAELKLSQSNTPIIAARLRCFMNLSGTPTQALAQFFKVPSGNIIIAHDELELPLGEVRLHRGGGDHGHNGLKSISQALKTKDYFRLALGIGRPPGRMDPARYVLKPFPRAEAVEVPIMCADAVDLVEKLLDS</sequence>
<accession>A0A1I2RZI3</accession>
<dbReference type="InterPro" id="IPR036416">
    <property type="entry name" value="Pept_tRNA_hydro_sf"/>
</dbReference>
<comment type="similarity">
    <text evidence="5">Belongs to the PTH family.</text>
</comment>
<dbReference type="EMBL" id="FOPJ01000004">
    <property type="protein sequence ID" value="SFG45968.1"/>
    <property type="molecule type" value="Genomic_DNA"/>
</dbReference>
<gene>
    <name evidence="8" type="ORF">SAMN05660282_00979</name>
</gene>
<evidence type="ECO:0000256" key="4">
    <source>
        <dbReference type="ARBA" id="ARBA00022884"/>
    </source>
</evidence>
<evidence type="ECO:0000313" key="8">
    <source>
        <dbReference type="EMBL" id="SFG45968.1"/>
    </source>
</evidence>
<evidence type="ECO:0000256" key="3">
    <source>
        <dbReference type="ARBA" id="ARBA00022801"/>
    </source>
</evidence>
<keyword evidence="4" id="KW-0694">RNA-binding</keyword>
<evidence type="ECO:0000256" key="5">
    <source>
        <dbReference type="ARBA" id="ARBA00038063"/>
    </source>
</evidence>
<keyword evidence="2" id="KW-0820">tRNA-binding</keyword>
<dbReference type="GO" id="GO:0000049">
    <property type="term" value="F:tRNA binding"/>
    <property type="evidence" value="ECO:0007669"/>
    <property type="project" value="UniProtKB-KW"/>
</dbReference>
<dbReference type="EC" id="3.1.1.29" evidence="1"/>
<dbReference type="InterPro" id="IPR018171">
    <property type="entry name" value="Pept_tRNA_hydro_CS"/>
</dbReference>
<evidence type="ECO:0000256" key="7">
    <source>
        <dbReference type="SAM" id="MobiDB-lite"/>
    </source>
</evidence>
<feature type="region of interest" description="Disordered" evidence="7">
    <location>
        <begin position="1"/>
        <end position="20"/>
    </location>
</feature>
<dbReference type="Pfam" id="PF01195">
    <property type="entry name" value="Pept_tRNA_hydro"/>
    <property type="match status" value="1"/>
</dbReference>
<dbReference type="GO" id="GO:0004045">
    <property type="term" value="F:peptidyl-tRNA hydrolase activity"/>
    <property type="evidence" value="ECO:0007669"/>
    <property type="project" value="UniProtKB-EC"/>
</dbReference>